<organism evidence="2 3">
    <name type="scientific">Heracleum sosnowskyi</name>
    <dbReference type="NCBI Taxonomy" id="360622"/>
    <lineage>
        <taxon>Eukaryota</taxon>
        <taxon>Viridiplantae</taxon>
        <taxon>Streptophyta</taxon>
        <taxon>Embryophyta</taxon>
        <taxon>Tracheophyta</taxon>
        <taxon>Spermatophyta</taxon>
        <taxon>Magnoliopsida</taxon>
        <taxon>eudicotyledons</taxon>
        <taxon>Gunneridae</taxon>
        <taxon>Pentapetalae</taxon>
        <taxon>asterids</taxon>
        <taxon>campanulids</taxon>
        <taxon>Apiales</taxon>
        <taxon>Apiaceae</taxon>
        <taxon>Apioideae</taxon>
        <taxon>apioid superclade</taxon>
        <taxon>Tordylieae</taxon>
        <taxon>Tordyliinae</taxon>
        <taxon>Heracleum</taxon>
    </lineage>
</organism>
<proteinExistence type="predicted"/>
<dbReference type="Proteomes" id="UP001237642">
    <property type="component" value="Unassembled WGS sequence"/>
</dbReference>
<reference evidence="2" key="2">
    <citation type="submission" date="2023-05" db="EMBL/GenBank/DDBJ databases">
        <authorList>
            <person name="Schelkunov M.I."/>
        </authorList>
    </citation>
    <scope>NUCLEOTIDE SEQUENCE</scope>
    <source>
        <strain evidence="2">Hsosn_3</strain>
        <tissue evidence="2">Leaf</tissue>
    </source>
</reference>
<reference evidence="2" key="1">
    <citation type="submission" date="2023-02" db="EMBL/GenBank/DDBJ databases">
        <title>Genome of toxic invasive species Heracleum sosnowskyi carries increased number of genes despite the absence of recent whole-genome duplications.</title>
        <authorList>
            <person name="Schelkunov M."/>
            <person name="Shtratnikova V."/>
            <person name="Makarenko M."/>
            <person name="Klepikova A."/>
            <person name="Omelchenko D."/>
            <person name="Novikova G."/>
            <person name="Obukhova E."/>
            <person name="Bogdanov V."/>
            <person name="Penin A."/>
            <person name="Logacheva M."/>
        </authorList>
    </citation>
    <scope>NUCLEOTIDE SEQUENCE</scope>
    <source>
        <strain evidence="2">Hsosn_3</strain>
        <tissue evidence="2">Leaf</tissue>
    </source>
</reference>
<comment type="caution">
    <text evidence="2">The sequence shown here is derived from an EMBL/GenBank/DDBJ whole genome shotgun (WGS) entry which is preliminary data.</text>
</comment>
<dbReference type="AlphaFoldDB" id="A0AAD8N1U4"/>
<feature type="compositionally biased region" description="Low complexity" evidence="1">
    <location>
        <begin position="131"/>
        <end position="140"/>
    </location>
</feature>
<accession>A0AAD8N1U4</accession>
<evidence type="ECO:0000313" key="2">
    <source>
        <dbReference type="EMBL" id="KAK1398700.1"/>
    </source>
</evidence>
<evidence type="ECO:0000256" key="1">
    <source>
        <dbReference type="SAM" id="MobiDB-lite"/>
    </source>
</evidence>
<dbReference type="EMBL" id="JAUIZM010000002">
    <property type="protein sequence ID" value="KAK1398700.1"/>
    <property type="molecule type" value="Genomic_DNA"/>
</dbReference>
<protein>
    <submittedName>
        <fullName evidence="2">Uncharacterized protein</fullName>
    </submittedName>
</protein>
<feature type="region of interest" description="Disordered" evidence="1">
    <location>
        <begin position="100"/>
        <end position="140"/>
    </location>
</feature>
<evidence type="ECO:0000313" key="3">
    <source>
        <dbReference type="Proteomes" id="UP001237642"/>
    </source>
</evidence>
<sequence>MERKSCCSGRSCCPSTRTMTTPKKEQLVAMKTPKVEVVKPEPVKKAGDYQVSPVKVEKKEATAYGTSVKKEEAVKVNVGCGGGHTKAYQDIPKLVRFAQQQRDNGNGDEGNHVNGQASENAGGAAGGDGGVLVSADARRA</sequence>
<gene>
    <name evidence="2" type="ORF">POM88_008563</name>
</gene>
<name>A0AAD8N1U4_9APIA</name>
<keyword evidence="3" id="KW-1185">Reference proteome</keyword>